<proteinExistence type="predicted"/>
<gene>
    <name evidence="1" type="ORF">KSP39_PZI014400</name>
</gene>
<evidence type="ECO:0000313" key="1">
    <source>
        <dbReference type="EMBL" id="KAK8934509.1"/>
    </source>
</evidence>
<name>A0AAP0BAM7_9ASPA</name>
<sequence length="117" mass="13497">MAGHPPCSLHFHLHLESSPSPIKEPLASCFWKKLEEQPKIHMGPTMGLSCDHNHEEVDPDELYRSFVLRVRNPLPHFSFYSRCTSSQLSINLLVMQVMVSRSPNIRFQRALNKQSSR</sequence>
<dbReference type="Proteomes" id="UP001418222">
    <property type="component" value="Unassembled WGS sequence"/>
</dbReference>
<comment type="caution">
    <text evidence="1">The sequence shown here is derived from an EMBL/GenBank/DDBJ whole genome shotgun (WGS) entry which is preliminary data.</text>
</comment>
<dbReference type="AlphaFoldDB" id="A0AAP0BAM7"/>
<evidence type="ECO:0000313" key="2">
    <source>
        <dbReference type="Proteomes" id="UP001418222"/>
    </source>
</evidence>
<accession>A0AAP0BAM7</accession>
<keyword evidence="2" id="KW-1185">Reference proteome</keyword>
<reference evidence="1 2" key="1">
    <citation type="journal article" date="2022" name="Nat. Plants">
        <title>Genomes of leafy and leafless Platanthera orchids illuminate the evolution of mycoheterotrophy.</title>
        <authorList>
            <person name="Li M.H."/>
            <person name="Liu K.W."/>
            <person name="Li Z."/>
            <person name="Lu H.C."/>
            <person name="Ye Q.L."/>
            <person name="Zhang D."/>
            <person name="Wang J.Y."/>
            <person name="Li Y.F."/>
            <person name="Zhong Z.M."/>
            <person name="Liu X."/>
            <person name="Yu X."/>
            <person name="Liu D.K."/>
            <person name="Tu X.D."/>
            <person name="Liu B."/>
            <person name="Hao Y."/>
            <person name="Liao X.Y."/>
            <person name="Jiang Y.T."/>
            <person name="Sun W.H."/>
            <person name="Chen J."/>
            <person name="Chen Y.Q."/>
            <person name="Ai Y."/>
            <person name="Zhai J.W."/>
            <person name="Wu S.S."/>
            <person name="Zhou Z."/>
            <person name="Hsiao Y.Y."/>
            <person name="Wu W.L."/>
            <person name="Chen Y.Y."/>
            <person name="Lin Y.F."/>
            <person name="Hsu J.L."/>
            <person name="Li C.Y."/>
            <person name="Wang Z.W."/>
            <person name="Zhao X."/>
            <person name="Zhong W.Y."/>
            <person name="Ma X.K."/>
            <person name="Ma L."/>
            <person name="Huang J."/>
            <person name="Chen G.Z."/>
            <person name="Huang M.Z."/>
            <person name="Huang L."/>
            <person name="Peng D.H."/>
            <person name="Luo Y.B."/>
            <person name="Zou S.Q."/>
            <person name="Chen S.P."/>
            <person name="Lan S."/>
            <person name="Tsai W.C."/>
            <person name="Van de Peer Y."/>
            <person name="Liu Z.J."/>
        </authorList>
    </citation>
    <scope>NUCLEOTIDE SEQUENCE [LARGE SCALE GENOMIC DNA]</scope>
    <source>
        <strain evidence="1">Lor287</strain>
    </source>
</reference>
<protein>
    <submittedName>
        <fullName evidence="1">Uncharacterized protein</fullName>
    </submittedName>
</protein>
<organism evidence="1 2">
    <name type="scientific">Platanthera zijinensis</name>
    <dbReference type="NCBI Taxonomy" id="2320716"/>
    <lineage>
        <taxon>Eukaryota</taxon>
        <taxon>Viridiplantae</taxon>
        <taxon>Streptophyta</taxon>
        <taxon>Embryophyta</taxon>
        <taxon>Tracheophyta</taxon>
        <taxon>Spermatophyta</taxon>
        <taxon>Magnoliopsida</taxon>
        <taxon>Liliopsida</taxon>
        <taxon>Asparagales</taxon>
        <taxon>Orchidaceae</taxon>
        <taxon>Orchidoideae</taxon>
        <taxon>Orchideae</taxon>
        <taxon>Orchidinae</taxon>
        <taxon>Platanthera</taxon>
    </lineage>
</organism>
<dbReference type="EMBL" id="JBBWWQ010000012">
    <property type="protein sequence ID" value="KAK8934509.1"/>
    <property type="molecule type" value="Genomic_DNA"/>
</dbReference>